<proteinExistence type="predicted"/>
<dbReference type="Proteomes" id="UP001148838">
    <property type="component" value="Unassembled WGS sequence"/>
</dbReference>
<name>A0ABQ8S6L0_PERAM</name>
<sequence>MIMSRDQNIVRIGNIKIGDLSFEEVEKFKYLGATVTNVNDTREEIKRRINMGNACYYSVENLLSSSLLSKNLKVRIYKTVILPVVLYGCETWTLTLREEHRLRVFENKVLRKIFGAKRDEVIGEWRKLHNTELHALYSSPDIIRNIKSRRLRWAGHVPRMGESRNAYRVQPETASLAAYVISFGSSKLSILHCTYKKPQPGNLSQPGIEPGPPGYAARHSSRYFTGVDRCLRRILQIRWPDIITNSELWKITNQEEITIEIKRRKWNWIGHTIRKEDGAVERMALDWNLQGSRTRGKPKNTWKRTVLEEIAREGKTWSEVKKLATNRQVNKYEHRVLVGKPEGKWPLGKTRRRLQDNVKMGLREVGYDGRDWINFVQDRDQWRAYVRTALNVLVL</sequence>
<comment type="caution">
    <text evidence="1">The sequence shown here is derived from an EMBL/GenBank/DDBJ whole genome shotgun (WGS) entry which is preliminary data.</text>
</comment>
<dbReference type="EMBL" id="JAJSOF020000033">
    <property type="protein sequence ID" value="KAJ4429500.1"/>
    <property type="molecule type" value="Genomic_DNA"/>
</dbReference>
<gene>
    <name evidence="1" type="ORF">ANN_21669</name>
</gene>
<evidence type="ECO:0000313" key="2">
    <source>
        <dbReference type="Proteomes" id="UP001148838"/>
    </source>
</evidence>
<evidence type="ECO:0008006" key="3">
    <source>
        <dbReference type="Google" id="ProtNLM"/>
    </source>
</evidence>
<protein>
    <recommendedName>
        <fullName evidence="3">Endonuclease-reverse transcriptase</fullName>
    </recommendedName>
</protein>
<evidence type="ECO:0000313" key="1">
    <source>
        <dbReference type="EMBL" id="KAJ4429500.1"/>
    </source>
</evidence>
<dbReference type="PANTHER" id="PTHR47027">
    <property type="entry name" value="REVERSE TRANSCRIPTASE DOMAIN-CONTAINING PROTEIN"/>
    <property type="match status" value="1"/>
</dbReference>
<reference evidence="1 2" key="1">
    <citation type="journal article" date="2022" name="Allergy">
        <title>Genome assembly and annotation of Periplaneta americana reveal a comprehensive cockroach allergen profile.</title>
        <authorList>
            <person name="Wang L."/>
            <person name="Xiong Q."/>
            <person name="Saelim N."/>
            <person name="Wang L."/>
            <person name="Nong W."/>
            <person name="Wan A.T."/>
            <person name="Shi M."/>
            <person name="Liu X."/>
            <person name="Cao Q."/>
            <person name="Hui J.H.L."/>
            <person name="Sookrung N."/>
            <person name="Leung T.F."/>
            <person name="Tungtrongchitr A."/>
            <person name="Tsui S.K.W."/>
        </authorList>
    </citation>
    <scope>NUCLEOTIDE SEQUENCE [LARGE SCALE GENOMIC DNA]</scope>
    <source>
        <strain evidence="1">PWHHKU_190912</strain>
    </source>
</reference>
<keyword evidence="2" id="KW-1185">Reference proteome</keyword>
<accession>A0ABQ8S6L0</accession>
<organism evidence="1 2">
    <name type="scientific">Periplaneta americana</name>
    <name type="common">American cockroach</name>
    <name type="synonym">Blatta americana</name>
    <dbReference type="NCBI Taxonomy" id="6978"/>
    <lineage>
        <taxon>Eukaryota</taxon>
        <taxon>Metazoa</taxon>
        <taxon>Ecdysozoa</taxon>
        <taxon>Arthropoda</taxon>
        <taxon>Hexapoda</taxon>
        <taxon>Insecta</taxon>
        <taxon>Pterygota</taxon>
        <taxon>Neoptera</taxon>
        <taxon>Polyneoptera</taxon>
        <taxon>Dictyoptera</taxon>
        <taxon>Blattodea</taxon>
        <taxon>Blattoidea</taxon>
        <taxon>Blattidae</taxon>
        <taxon>Blattinae</taxon>
        <taxon>Periplaneta</taxon>
    </lineage>
</organism>
<dbReference type="PANTHER" id="PTHR47027:SF29">
    <property type="entry name" value="C2H2-TYPE DOMAIN-CONTAINING PROTEIN"/>
    <property type="match status" value="1"/>
</dbReference>